<reference key="2">
    <citation type="submission" date="2011-10" db="EMBL/GenBank/DDBJ databases">
        <title>The genome and transcriptome sequence of Clonorchis sinensis provide insights into the carcinogenic liver fluke.</title>
        <authorList>
            <person name="Wang X."/>
            <person name="Huang Y."/>
            <person name="Chen W."/>
            <person name="Liu H."/>
            <person name="Guo L."/>
            <person name="Chen Y."/>
            <person name="Luo F."/>
            <person name="Zhou W."/>
            <person name="Sun J."/>
            <person name="Mao Q."/>
            <person name="Liang P."/>
            <person name="Zhou C."/>
            <person name="Tian Y."/>
            <person name="Men J."/>
            <person name="Lv X."/>
            <person name="Huang L."/>
            <person name="Zhou J."/>
            <person name="Hu Y."/>
            <person name="Li R."/>
            <person name="Zhang F."/>
            <person name="Lei H."/>
            <person name="Li X."/>
            <person name="Hu X."/>
            <person name="Liang C."/>
            <person name="Xu J."/>
            <person name="Wu Z."/>
            <person name="Yu X."/>
        </authorList>
    </citation>
    <scope>NUCLEOTIDE SEQUENCE</scope>
    <source>
        <strain>Henan</strain>
    </source>
</reference>
<evidence type="ECO:0000256" key="8">
    <source>
        <dbReference type="SAM" id="MobiDB-lite"/>
    </source>
</evidence>
<dbReference type="Pfam" id="PF03810">
    <property type="entry name" value="IBN_N"/>
    <property type="match status" value="1"/>
</dbReference>
<dbReference type="Proteomes" id="UP000008909">
    <property type="component" value="Unassembled WGS sequence"/>
</dbReference>
<dbReference type="GO" id="GO:0005643">
    <property type="term" value="C:nuclear pore"/>
    <property type="evidence" value="ECO:0007669"/>
    <property type="project" value="TreeGrafter"/>
</dbReference>
<feature type="compositionally biased region" description="Basic and acidic residues" evidence="8">
    <location>
        <begin position="669"/>
        <end position="678"/>
    </location>
</feature>
<dbReference type="InterPro" id="IPR011989">
    <property type="entry name" value="ARM-like"/>
</dbReference>
<protein>
    <submittedName>
        <fullName evidence="10">Exportin-7</fullName>
    </submittedName>
</protein>
<dbReference type="InterPro" id="IPR016024">
    <property type="entry name" value="ARM-type_fold"/>
</dbReference>
<dbReference type="SUPFAM" id="SSF48371">
    <property type="entry name" value="ARM repeat"/>
    <property type="match status" value="1"/>
</dbReference>
<dbReference type="GO" id="GO:0005049">
    <property type="term" value="F:nuclear export signal receptor activity"/>
    <property type="evidence" value="ECO:0007669"/>
    <property type="project" value="InterPro"/>
</dbReference>
<proteinExistence type="inferred from homology"/>
<accession>G7YWD1</accession>
<dbReference type="InterPro" id="IPR057947">
    <property type="entry name" value="TPR_XPO7/RBP17"/>
</dbReference>
<keyword evidence="11" id="KW-1185">Reference proteome</keyword>
<dbReference type="GO" id="GO:0005737">
    <property type="term" value="C:cytoplasm"/>
    <property type="evidence" value="ECO:0007669"/>
    <property type="project" value="UniProtKB-SubCell"/>
</dbReference>
<dbReference type="EMBL" id="DF144623">
    <property type="protein sequence ID" value="GAA57261.1"/>
    <property type="molecule type" value="Genomic_DNA"/>
</dbReference>
<keyword evidence="6" id="KW-0653">Protein transport</keyword>
<reference evidence="10" key="1">
    <citation type="journal article" date="2011" name="Genome Biol.">
        <title>The draft genome of the carcinogenic human liver fluke Clonorchis sinensis.</title>
        <authorList>
            <person name="Wang X."/>
            <person name="Chen W."/>
            <person name="Huang Y."/>
            <person name="Sun J."/>
            <person name="Men J."/>
            <person name="Liu H."/>
            <person name="Luo F."/>
            <person name="Guo L."/>
            <person name="Lv X."/>
            <person name="Deng C."/>
            <person name="Zhou C."/>
            <person name="Fan Y."/>
            <person name="Li X."/>
            <person name="Huang L."/>
            <person name="Hu Y."/>
            <person name="Liang C."/>
            <person name="Hu X."/>
            <person name="Xu J."/>
            <person name="Yu X."/>
        </authorList>
    </citation>
    <scope>NUCLEOTIDE SEQUENCE [LARGE SCALE GENOMIC DNA]</scope>
    <source>
        <strain evidence="10">Henan</strain>
    </source>
</reference>
<evidence type="ECO:0000256" key="1">
    <source>
        <dbReference type="ARBA" id="ARBA00004123"/>
    </source>
</evidence>
<dbReference type="PANTHER" id="PTHR12596:SF2">
    <property type="entry name" value="EXPORTIN-7 ISOFORM X1"/>
    <property type="match status" value="1"/>
</dbReference>
<evidence type="ECO:0000313" key="10">
    <source>
        <dbReference type="EMBL" id="GAA57261.1"/>
    </source>
</evidence>
<evidence type="ECO:0000256" key="5">
    <source>
        <dbReference type="ARBA" id="ARBA00022490"/>
    </source>
</evidence>
<dbReference type="InterPro" id="IPR044189">
    <property type="entry name" value="XPO4/7-like"/>
</dbReference>
<dbReference type="SMART" id="SM00913">
    <property type="entry name" value="IBN_N"/>
    <property type="match status" value="1"/>
</dbReference>
<comment type="similarity">
    <text evidence="3">Belongs to the exportin family.</text>
</comment>
<gene>
    <name evidence="10" type="ORF">CLF_112417</name>
</gene>
<dbReference type="GO" id="GO:0006611">
    <property type="term" value="P:protein export from nucleus"/>
    <property type="evidence" value="ECO:0007669"/>
    <property type="project" value="TreeGrafter"/>
</dbReference>
<sequence length="1530" mass="170798">MLRKLGAAEHEKFLSFIHPKKRTDLKSDEAVTLLSQIFEESTSLFDIRYKCLTMCEKEDEGWISYSSRVNRECERFGQPGSIPFLACFILMAWWLGTEGVVQLNDFRFLCAYGDAETAAAGYTGSPLRGSFVNVCEDLEVHRTSRRTISLNMSRTVCDILRDFLQQPKSSDILVFAGDVNAKGGGEFLSQCLYGLFLYIWERDRSNITDTDDPKSWYPLTSSDIEQLEYLCEKLYTTDDAELRTQAEKACSSLCERPDCLSLCQLLLQRSAHCYAQLVAATALTKYVSNRDAIIPFTTRLELRDYVLNYLAAHVGLEKFVNQALITLVCRLTKSGWFDISGEDGGFRNILTYASKFIESGQSGAILVGVHLLNSLVSEMNQTTESDMTRVIFLQRKLAASFRDSLLLPILRLSLSLLREADKNIPSLDFNNPEQHGFVSHSLQLVLACLTFDFIGTTAGTGSAIGDESSSGMDDLVVIQIPTSWRPVFLDPDTVPLFFRLYSRLPPALSSLVLSCLVQIASIRRSLLTNPERAALLASMVSGARDILANQSTSLSNSDVYHEFCRFLSRLKCNFQLTELVALDCYVEFIQLLTVFTVHSLKSFQRENTDNSLHYLLALWQRLVASIPYVQSPDSNLLENAASQVTSAYIEACLASVTQYVNSPTNIQLDSKKSNKSDAGHSSWAGLNSKSSARGDEVADDGHDDECPLDNLTTLLQQLEQFAIIGRCKYSETCGLITRVFDEAASSYEKALNMASQGSTLDANLIRVIRLEEHRLAWLVYMVGALIGSRVNNTTADDDDFDGELVCRVLQLVRLTTNRMTMCSGLSSTNSPGSQNSPLVSEQLNRSSGACRLEMATLSFFEQFRRMYVGESVGRVSRVHQRLADVLGISDDLTVLGVFANKVVTNLKYWTENEPILNRTLNLLSELSRGYTAMRKLLRLEDIQFMLTSHTEENFPFLTTRSDFSSLSTNRQTSVLRLRTTFYTTLARLLMVELGEDENRFLNFMAPLTRNANQLIVALLSGNQIKNAVVGLARDLRGLSSSLNTKPAYQMLLDWFYPSGFKLCVRALELWALDPLVNASVLKLVGELIHNRNGRLCFDPTVPTGYLLLNELSRIVTTFGVQMIPNTSEISKQSLYPVKLKPIVAALDALKVCLSGNFINFGVFSLFREDSLEKAIGMGVQLMLCISDAELQEFPKVSQSFFSLLEYLVNDHIAFVASLGDAVLSHFLNTIAHSLMSIDTTVAENCCLCLDYILTHLFKLLQQQQQIDSGLSADDAPRLLVLENDVVVGNGLSSSTITNCRMRHYGASKYAVWSTRIPVAEATLLNLIKPGPNQVPNNLNLLRRIMVILLSSVIQEDCRIQFSITHPLLPLILLDSEYYTQLRNRVIASLPTGRQEAVSKLFEKLMDEVEFNLAGANRDKFTQNVSRFKHALGEFIKSSSTKVSDVSAMNNSEQAHTGNTDPSDMEYFCLSSAIVEAAGFPTTFKQRYTGPTTKARGSHATRFNSSRFQFMSSCHGLYAENNVLFGRQCHT</sequence>
<evidence type="ECO:0000256" key="7">
    <source>
        <dbReference type="ARBA" id="ARBA00023242"/>
    </source>
</evidence>
<evidence type="ECO:0000256" key="3">
    <source>
        <dbReference type="ARBA" id="ARBA00009466"/>
    </source>
</evidence>
<feature type="region of interest" description="Disordered" evidence="8">
    <location>
        <begin position="668"/>
        <end position="703"/>
    </location>
</feature>
<dbReference type="Pfam" id="PF25795">
    <property type="entry name" value="TPR_XPO7"/>
    <property type="match status" value="1"/>
</dbReference>
<evidence type="ECO:0000259" key="9">
    <source>
        <dbReference type="SMART" id="SM00913"/>
    </source>
</evidence>
<name>G7YWD1_CLOSI</name>
<dbReference type="Gene3D" id="1.25.10.10">
    <property type="entry name" value="Leucine-rich Repeat Variant"/>
    <property type="match status" value="1"/>
</dbReference>
<evidence type="ECO:0000256" key="4">
    <source>
        <dbReference type="ARBA" id="ARBA00022448"/>
    </source>
</evidence>
<feature type="domain" description="Importin N-terminal" evidence="9">
    <location>
        <begin position="246"/>
        <end position="312"/>
    </location>
</feature>
<evidence type="ECO:0000256" key="6">
    <source>
        <dbReference type="ARBA" id="ARBA00022927"/>
    </source>
</evidence>
<keyword evidence="4" id="KW-0813">Transport</keyword>
<dbReference type="PANTHER" id="PTHR12596">
    <property type="entry name" value="EXPORTIN 4,7-RELATED"/>
    <property type="match status" value="1"/>
</dbReference>
<comment type="subcellular location">
    <subcellularLocation>
        <location evidence="2">Cytoplasm</location>
    </subcellularLocation>
    <subcellularLocation>
        <location evidence="1">Nucleus</location>
    </subcellularLocation>
</comment>
<evidence type="ECO:0000313" key="11">
    <source>
        <dbReference type="Proteomes" id="UP000008909"/>
    </source>
</evidence>
<keyword evidence="7" id="KW-0539">Nucleus</keyword>
<evidence type="ECO:0000256" key="2">
    <source>
        <dbReference type="ARBA" id="ARBA00004496"/>
    </source>
</evidence>
<keyword evidence="5" id="KW-0963">Cytoplasm</keyword>
<organism evidence="10 11">
    <name type="scientific">Clonorchis sinensis</name>
    <name type="common">Chinese liver fluke</name>
    <dbReference type="NCBI Taxonomy" id="79923"/>
    <lineage>
        <taxon>Eukaryota</taxon>
        <taxon>Metazoa</taxon>
        <taxon>Spiralia</taxon>
        <taxon>Lophotrochozoa</taxon>
        <taxon>Platyhelminthes</taxon>
        <taxon>Trematoda</taxon>
        <taxon>Digenea</taxon>
        <taxon>Opisthorchiida</taxon>
        <taxon>Opisthorchiata</taxon>
        <taxon>Opisthorchiidae</taxon>
        <taxon>Clonorchis</taxon>
    </lineage>
</organism>
<dbReference type="InterPro" id="IPR001494">
    <property type="entry name" value="Importin-beta_N"/>
</dbReference>
<dbReference type="GO" id="GO:0031267">
    <property type="term" value="F:small GTPase binding"/>
    <property type="evidence" value="ECO:0007669"/>
    <property type="project" value="InterPro"/>
</dbReference>